<evidence type="ECO:0000256" key="4">
    <source>
        <dbReference type="ARBA" id="ARBA00022723"/>
    </source>
</evidence>
<dbReference type="InterPro" id="IPR036396">
    <property type="entry name" value="Cyt_P450_sf"/>
</dbReference>
<gene>
    <name evidence="11" type="ORF">LUZ62_027010</name>
</gene>
<comment type="caution">
    <text evidence="11">The sequence shown here is derived from an EMBL/GenBank/DDBJ whole genome shotgun (WGS) entry which is preliminary data.</text>
</comment>
<dbReference type="PANTHER" id="PTHR47955:SF19">
    <property type="entry name" value="CYTOCHROME P450 71A9-LIKE ISOFORM X1"/>
    <property type="match status" value="1"/>
</dbReference>
<accession>A0AAV8H9R7</accession>
<keyword evidence="5 9" id="KW-0560">Oxidoreductase</keyword>
<dbReference type="GO" id="GO:0004497">
    <property type="term" value="F:monooxygenase activity"/>
    <property type="evidence" value="ECO:0007669"/>
    <property type="project" value="UniProtKB-KW"/>
</dbReference>
<keyword evidence="10" id="KW-0732">Signal</keyword>
<evidence type="ECO:0000256" key="7">
    <source>
        <dbReference type="ARBA" id="ARBA00023033"/>
    </source>
</evidence>
<dbReference type="FunFam" id="1.10.630.10:FF:000011">
    <property type="entry name" value="Cytochrome P450 83B1"/>
    <property type="match status" value="1"/>
</dbReference>
<dbReference type="PROSITE" id="PS00086">
    <property type="entry name" value="CYTOCHROME_P450"/>
    <property type="match status" value="1"/>
</dbReference>
<evidence type="ECO:0000313" key="11">
    <source>
        <dbReference type="EMBL" id="KAJ4814444.1"/>
    </source>
</evidence>
<feature type="signal peptide" evidence="10">
    <location>
        <begin position="1"/>
        <end position="18"/>
    </location>
</feature>
<dbReference type="PRINTS" id="PR00385">
    <property type="entry name" value="P450"/>
</dbReference>
<dbReference type="PANTHER" id="PTHR47955">
    <property type="entry name" value="CYTOCHROME P450 FAMILY 71 PROTEIN"/>
    <property type="match status" value="1"/>
</dbReference>
<evidence type="ECO:0000256" key="3">
    <source>
        <dbReference type="ARBA" id="ARBA00022617"/>
    </source>
</evidence>
<evidence type="ECO:0000313" key="12">
    <source>
        <dbReference type="Proteomes" id="UP001140206"/>
    </source>
</evidence>
<dbReference type="InterPro" id="IPR017972">
    <property type="entry name" value="Cyt_P450_CS"/>
</dbReference>
<dbReference type="EMBL" id="JAMFTS010000001">
    <property type="protein sequence ID" value="KAJ4814444.1"/>
    <property type="molecule type" value="Genomic_DNA"/>
</dbReference>
<dbReference type="GO" id="GO:0020037">
    <property type="term" value="F:heme binding"/>
    <property type="evidence" value="ECO:0007669"/>
    <property type="project" value="InterPro"/>
</dbReference>
<dbReference type="GO" id="GO:0016705">
    <property type="term" value="F:oxidoreductase activity, acting on paired donors, with incorporation or reduction of molecular oxygen"/>
    <property type="evidence" value="ECO:0007669"/>
    <property type="project" value="InterPro"/>
</dbReference>
<evidence type="ECO:0000256" key="6">
    <source>
        <dbReference type="ARBA" id="ARBA00023004"/>
    </source>
</evidence>
<keyword evidence="4 8" id="KW-0479">Metal-binding</keyword>
<evidence type="ECO:0000256" key="8">
    <source>
        <dbReference type="PIRSR" id="PIRSR602401-1"/>
    </source>
</evidence>
<reference evidence="11" key="1">
    <citation type="submission" date="2022-08" db="EMBL/GenBank/DDBJ databases">
        <authorList>
            <person name="Marques A."/>
        </authorList>
    </citation>
    <scope>NUCLEOTIDE SEQUENCE</scope>
    <source>
        <strain evidence="11">RhyPub2mFocal</strain>
        <tissue evidence="11">Leaves</tissue>
    </source>
</reference>
<keyword evidence="7 9" id="KW-0503">Monooxygenase</keyword>
<dbReference type="PRINTS" id="PR00463">
    <property type="entry name" value="EP450I"/>
</dbReference>
<dbReference type="Pfam" id="PF00067">
    <property type="entry name" value="p450"/>
    <property type="match status" value="1"/>
</dbReference>
<comment type="similarity">
    <text evidence="2 9">Belongs to the cytochrome P450 family.</text>
</comment>
<keyword evidence="3 8" id="KW-0349">Heme</keyword>
<sequence>MFPLFVLLLPFPLLFFLAKLRKSRKNLPFPCPRKLPIIGNLHQLSAHPHHSLHKLSLKHGPVMFLQLGSVPTFVISTADALREVLKTNDVTLSNRPSLYAVKRYSYGLLSISFSPYGEYWRQARKVSISELLSVKRVQSFHRIREEEVANLISDIVKACSSSNPVNMSVELQALSNKIITRVTFGDGIVAQGYGQILEETQRVLGGLWLADYLPWLGWIDALTGLRKKLEKNFKELDEFYNHVIKEHMSGGTQEDHDPSDLVHVLLQLHKDPFHGMTFSSMSHVKGIITDMFINGTDTSSATLTWIMTELMRNPRVMAKARDEVRKIAGDKGKVEEHELKDLAYLKLVIKETMRLRTPVPLVFRETSETCVIQCHEVPAKTRVIINARAISLDQNTWENPEEFYPERFVDNNVDFIGQDFSLVPFGLGRRSCPGINFALPVVELALANLLYCFDWELPAGMTKVELDVEEELGIAVHKKNPLVLVPRLFHCVQNDLS</sequence>
<evidence type="ECO:0000256" key="10">
    <source>
        <dbReference type="SAM" id="SignalP"/>
    </source>
</evidence>
<dbReference type="AlphaFoldDB" id="A0AAV8H9R7"/>
<dbReference type="Proteomes" id="UP001140206">
    <property type="component" value="Chromosome 1"/>
</dbReference>
<comment type="cofactor">
    <cofactor evidence="1 8">
        <name>heme</name>
        <dbReference type="ChEBI" id="CHEBI:30413"/>
    </cofactor>
</comment>
<dbReference type="CDD" id="cd11072">
    <property type="entry name" value="CYP71-like"/>
    <property type="match status" value="1"/>
</dbReference>
<feature type="binding site" description="axial binding residue" evidence="8">
    <location>
        <position position="432"/>
    </location>
    <ligand>
        <name>heme</name>
        <dbReference type="ChEBI" id="CHEBI:30413"/>
    </ligand>
    <ligandPart>
        <name>Fe</name>
        <dbReference type="ChEBI" id="CHEBI:18248"/>
    </ligandPart>
</feature>
<dbReference type="InterPro" id="IPR002401">
    <property type="entry name" value="Cyt_P450_E_grp-I"/>
</dbReference>
<evidence type="ECO:0000256" key="2">
    <source>
        <dbReference type="ARBA" id="ARBA00010617"/>
    </source>
</evidence>
<evidence type="ECO:0000256" key="5">
    <source>
        <dbReference type="ARBA" id="ARBA00023002"/>
    </source>
</evidence>
<dbReference type="GO" id="GO:0005506">
    <property type="term" value="F:iron ion binding"/>
    <property type="evidence" value="ECO:0007669"/>
    <property type="project" value="InterPro"/>
</dbReference>
<dbReference type="InterPro" id="IPR001128">
    <property type="entry name" value="Cyt_P450"/>
</dbReference>
<name>A0AAV8H9R7_9POAL</name>
<organism evidence="11 12">
    <name type="scientific">Rhynchospora pubera</name>
    <dbReference type="NCBI Taxonomy" id="906938"/>
    <lineage>
        <taxon>Eukaryota</taxon>
        <taxon>Viridiplantae</taxon>
        <taxon>Streptophyta</taxon>
        <taxon>Embryophyta</taxon>
        <taxon>Tracheophyta</taxon>
        <taxon>Spermatophyta</taxon>
        <taxon>Magnoliopsida</taxon>
        <taxon>Liliopsida</taxon>
        <taxon>Poales</taxon>
        <taxon>Cyperaceae</taxon>
        <taxon>Cyperoideae</taxon>
        <taxon>Rhynchosporeae</taxon>
        <taxon>Rhynchospora</taxon>
    </lineage>
</organism>
<evidence type="ECO:0000256" key="9">
    <source>
        <dbReference type="RuleBase" id="RU000461"/>
    </source>
</evidence>
<dbReference type="SUPFAM" id="SSF48264">
    <property type="entry name" value="Cytochrome P450"/>
    <property type="match status" value="1"/>
</dbReference>
<feature type="chain" id="PRO_5043899966" evidence="10">
    <location>
        <begin position="19"/>
        <end position="497"/>
    </location>
</feature>
<proteinExistence type="inferred from homology"/>
<keyword evidence="12" id="KW-1185">Reference proteome</keyword>
<dbReference type="Gene3D" id="1.10.630.10">
    <property type="entry name" value="Cytochrome P450"/>
    <property type="match status" value="1"/>
</dbReference>
<protein>
    <submittedName>
        <fullName evidence="11">Cytochrome P450</fullName>
    </submittedName>
</protein>
<keyword evidence="6 8" id="KW-0408">Iron</keyword>
<evidence type="ECO:0000256" key="1">
    <source>
        <dbReference type="ARBA" id="ARBA00001971"/>
    </source>
</evidence>